<evidence type="ECO:0000256" key="1">
    <source>
        <dbReference type="SAM" id="MobiDB-lite"/>
    </source>
</evidence>
<protein>
    <submittedName>
        <fullName evidence="2">Uncharacterized protein</fullName>
    </submittedName>
</protein>
<accession>A0A6C0DXK0</accession>
<proteinExistence type="predicted"/>
<feature type="compositionally biased region" description="Low complexity" evidence="1">
    <location>
        <begin position="637"/>
        <end position="656"/>
    </location>
</feature>
<feature type="compositionally biased region" description="Acidic residues" evidence="1">
    <location>
        <begin position="660"/>
        <end position="670"/>
    </location>
</feature>
<feature type="region of interest" description="Disordered" evidence="1">
    <location>
        <begin position="593"/>
        <end position="685"/>
    </location>
</feature>
<sequence length="1819" mass="210482">MSVDWDSDRDRFFLDDLYGFESEFEKGSVFYKISIGKQFRGLHHELFSADPYDIRRGTKIVQTSTNPLESFENQLLLNNHRGMFEENRIYACFAEDVMEYGEEVGLDGEETVSLYFPLLKQRGVTDTESLTKMRGTLLTETKKRASKYVFNLYDSVDMFHDMYRHRTEDMEYMEKGVEVVSFFIHPKSKHVLPLDIIFKNVHATKSVPFIKYNPGSRRENIYRFYCESITKYGTKIPFLPARTILKLAKETGKNKQISFSVESLTGDFYIDILNNGDIHIAGNNFKKALSVEELNAGVREVVNPVISHMNDFLKKNGYELSPFENMENPGIEIEYLRFIYRIKIAKKIDLKKYRNSLQAIFEFTDEFPPLENGTTLRFKRVENYNEMDEEDIYIAGLFGQNRHREDIVGAFSRKYDLSLQEAALRIAKFLSEHQQQQGRFVKTSVRIAESPGFLVNMQIKPYDDVFICEFDLDNSITEVYLEYAESFFVYMDGILRMTQKPETTGFKVERLEKVKEVKKKSDKFDNVVTGINAVGVAAGIMVTDAFEEDDLELDVDLDLDMGPQSSFGNLGEFESVDIGPELDDLNEYENEMFDSTEPPVEPTVEPPVDMDLSSFDNLTNDIEEDSASSLSDKDSEPLANPAEEPSASPSSPSNNLMFDIDYDEEDESETDGGAGENLDKQLDGMELKDRNNNMFLGKLKKLEPTLFLSEDDGKYSAYSTLCQSSRSRQPVILTPEEKKRIDDADTKNNTTSYSHALEYGTDPDNKNYYICPRYWCLKTNSPISEEDVRAEKCGKVLGKNDKRVKPGHYVVEFNHHIQHGNPDGSYFENTPGFLNKNLHPKGLCMPCCFKKEWDSKFQVDRRKECTEAEKSKPAVKRTNAKQESYIYDIRRYPIPPERWGFLPISVQFFLQTDNSSSVNPNNNKYLRDDADTATLLRYGVENSSKKSFIGCIADIYASMHRMSNVPTISDMCDILADAISLDQFLKCHNGSLANIFHPKTYNMEDIDPTKYIESTFMTRLDDVDLPRDDNTDLTFFIYDTIASYENFIAFLKDPESFVDHTYLWDIVCSPNPAIFPKGCNLAILRIKEVDMTDDIELLCPTSVYSSVLYDLRKETVVLIKHDEFYEPVYLVKNKVDTNGISDTRVEKMFLEDASVIENIRVSLKVIRTSIQMSCMPKSSLPKGSSMPKTYEFSRPLPAESVRTILLKYQFEIRGQIVNYQGKTIGFWIKWFDEEMQEVCEIYIPCYPSAQFPETPIYFMDDDRLRISGKDTIKRLMRVNEITHGEIRSRPRVKIIEDILVVGVLTETNQFIMFSEPVENEDDGIPVMQDENYLIVDKEMAKNKLQDPLRTETVQMISLETQFYGAFRTTVRILLNQTKHKPYKKQIAEMIDSRQYRYRDKLRYITGWIHLMCDSHVTFKEFDKMSLMGFSEISDCFLNPGNKTFCIVKSGNNVLVLPKTHLLNGNDNRTFYFERMADELIRYKRIHMYMMNSTTYLNITNTEYKINEDEMLMLESLLTTDYFKSLEPYQHGNAVITFETANPVLTQKYANKISQKDQERMVNRDTMKDEIQDNMGFECIRTTGAVTGNDDRSFWKNFFQKDRSSESVLHKTIKCSFYPIIYVYYETRSAFLTVQQIKARLITEYAKYGYEYSKILRLLRLQGKRDLVDDVVKGKYTLEQAILSEVYFLTALDIWLLASSYNLPMILFRQGNLNLFDGFADETGVKIVTPWLRLSDADAPHYYFIRVYPEQPQPGNYLPQYSVIKPHVSSTSPKLLDLFSSATENSQMSISTYFEKQENRTKPVKGVVDAARYRRRGPPN</sequence>
<name>A0A6C0DXK0_9ZZZZ</name>
<organism evidence="2">
    <name type="scientific">viral metagenome</name>
    <dbReference type="NCBI Taxonomy" id="1070528"/>
    <lineage>
        <taxon>unclassified sequences</taxon>
        <taxon>metagenomes</taxon>
        <taxon>organismal metagenomes</taxon>
    </lineage>
</organism>
<dbReference type="EMBL" id="MN739688">
    <property type="protein sequence ID" value="QHT21218.1"/>
    <property type="molecule type" value="Genomic_DNA"/>
</dbReference>
<reference evidence="2" key="1">
    <citation type="journal article" date="2020" name="Nature">
        <title>Giant virus diversity and host interactions through global metagenomics.</title>
        <authorList>
            <person name="Schulz F."/>
            <person name="Roux S."/>
            <person name="Paez-Espino D."/>
            <person name="Jungbluth S."/>
            <person name="Walsh D.A."/>
            <person name="Denef V.J."/>
            <person name="McMahon K.D."/>
            <person name="Konstantinidis K.T."/>
            <person name="Eloe-Fadrosh E.A."/>
            <person name="Kyrpides N.C."/>
            <person name="Woyke T."/>
        </authorList>
    </citation>
    <scope>NUCLEOTIDE SEQUENCE</scope>
    <source>
        <strain evidence="2">GVMAG-M-3300023174-92</strain>
    </source>
</reference>
<evidence type="ECO:0000313" key="2">
    <source>
        <dbReference type="EMBL" id="QHT21218.1"/>
    </source>
</evidence>